<sequence>MVSSITAILNTVSVLVALAGLGVTAFELRAVSRTRRGNSGSVPTKKVALVVVLFLLSLSIVSLYLVAGVDASLSPGSEATPISLPALAGLVSICIVFIEHLNRKNASNLRTN</sequence>
<accession>A0ABD5PWV6</accession>
<evidence type="ECO:0000256" key="1">
    <source>
        <dbReference type="SAM" id="Phobius"/>
    </source>
</evidence>
<gene>
    <name evidence="2" type="ORF">ACFO9K_01725</name>
</gene>
<feature type="transmembrane region" description="Helical" evidence="1">
    <location>
        <begin position="47"/>
        <end position="67"/>
    </location>
</feature>
<reference evidence="2 3" key="1">
    <citation type="journal article" date="2019" name="Int. J. Syst. Evol. Microbiol.">
        <title>The Global Catalogue of Microorganisms (GCM) 10K type strain sequencing project: providing services to taxonomists for standard genome sequencing and annotation.</title>
        <authorList>
            <consortium name="The Broad Institute Genomics Platform"/>
            <consortium name="The Broad Institute Genome Sequencing Center for Infectious Disease"/>
            <person name="Wu L."/>
            <person name="Ma J."/>
        </authorList>
    </citation>
    <scope>NUCLEOTIDE SEQUENCE [LARGE SCALE GENOMIC DNA]</scope>
    <source>
        <strain evidence="2 3">XZYJ18</strain>
    </source>
</reference>
<dbReference type="EMBL" id="JBHSHT010000001">
    <property type="protein sequence ID" value="MFC4822971.1"/>
    <property type="molecule type" value="Genomic_DNA"/>
</dbReference>
<protein>
    <submittedName>
        <fullName evidence="2">Uncharacterized protein</fullName>
    </submittedName>
</protein>
<proteinExistence type="predicted"/>
<keyword evidence="1" id="KW-1133">Transmembrane helix</keyword>
<dbReference type="RefSeq" id="WP_254267525.1">
    <property type="nucleotide sequence ID" value="NZ_CP100400.1"/>
</dbReference>
<feature type="transmembrane region" description="Helical" evidence="1">
    <location>
        <begin position="79"/>
        <end position="98"/>
    </location>
</feature>
<keyword evidence="1" id="KW-0472">Membrane</keyword>
<feature type="transmembrane region" description="Helical" evidence="1">
    <location>
        <begin position="6"/>
        <end position="26"/>
    </location>
</feature>
<dbReference type="GeneID" id="73045984"/>
<dbReference type="Proteomes" id="UP001595945">
    <property type="component" value="Unassembled WGS sequence"/>
</dbReference>
<evidence type="ECO:0000313" key="3">
    <source>
        <dbReference type="Proteomes" id="UP001595945"/>
    </source>
</evidence>
<organism evidence="2 3">
    <name type="scientific">Halorussus aquaticus</name>
    <dbReference type="NCBI Taxonomy" id="2953748"/>
    <lineage>
        <taxon>Archaea</taxon>
        <taxon>Methanobacteriati</taxon>
        <taxon>Methanobacteriota</taxon>
        <taxon>Stenosarchaea group</taxon>
        <taxon>Halobacteria</taxon>
        <taxon>Halobacteriales</taxon>
        <taxon>Haladaptataceae</taxon>
        <taxon>Halorussus</taxon>
    </lineage>
</organism>
<name>A0ABD5PWV6_9EURY</name>
<comment type="caution">
    <text evidence="2">The sequence shown here is derived from an EMBL/GenBank/DDBJ whole genome shotgun (WGS) entry which is preliminary data.</text>
</comment>
<dbReference type="AlphaFoldDB" id="A0ABD5PWV6"/>
<evidence type="ECO:0000313" key="2">
    <source>
        <dbReference type="EMBL" id="MFC4822971.1"/>
    </source>
</evidence>
<keyword evidence="3" id="KW-1185">Reference proteome</keyword>
<keyword evidence="1" id="KW-0812">Transmembrane</keyword>